<dbReference type="NCBIfam" id="TIGR02937">
    <property type="entry name" value="sigma70-ECF"/>
    <property type="match status" value="1"/>
</dbReference>
<dbReference type="InterPro" id="IPR014284">
    <property type="entry name" value="RNA_pol_sigma-70_dom"/>
</dbReference>
<dbReference type="Pfam" id="PF08281">
    <property type="entry name" value="Sigma70_r4_2"/>
    <property type="match status" value="1"/>
</dbReference>
<dbReference type="EMBL" id="BAABHS010000030">
    <property type="protein sequence ID" value="GAA4985739.1"/>
    <property type="molecule type" value="Genomic_DNA"/>
</dbReference>
<evidence type="ECO:0000256" key="3">
    <source>
        <dbReference type="ARBA" id="ARBA00023015"/>
    </source>
</evidence>
<dbReference type="InterPro" id="IPR032710">
    <property type="entry name" value="NTF2-like_dom_sf"/>
</dbReference>
<feature type="domain" description="RNA polymerase sigma-70 region 2" evidence="6">
    <location>
        <begin position="22"/>
        <end position="87"/>
    </location>
</feature>
<dbReference type="InterPro" id="IPR013249">
    <property type="entry name" value="RNA_pol_sigma70_r4_t2"/>
</dbReference>
<dbReference type="Pfam" id="PF04542">
    <property type="entry name" value="Sigma70_r2"/>
    <property type="match status" value="1"/>
</dbReference>
<proteinExistence type="inferred from homology"/>
<feature type="domain" description="RNA polymerase sigma factor 70 region 4 type 2" evidence="7">
    <location>
        <begin position="122"/>
        <end position="173"/>
    </location>
</feature>
<dbReference type="Proteomes" id="UP001500466">
    <property type="component" value="Unassembled WGS sequence"/>
</dbReference>
<evidence type="ECO:0000313" key="9">
    <source>
        <dbReference type="Proteomes" id="UP001500466"/>
    </source>
</evidence>
<dbReference type="InterPro" id="IPR052704">
    <property type="entry name" value="ECF_Sigma-70_Domain"/>
</dbReference>
<evidence type="ECO:0000313" key="8">
    <source>
        <dbReference type="EMBL" id="GAA4985739.1"/>
    </source>
</evidence>
<keyword evidence="5" id="KW-0804">Transcription</keyword>
<evidence type="ECO:0000259" key="7">
    <source>
        <dbReference type="Pfam" id="PF08281"/>
    </source>
</evidence>
<dbReference type="SUPFAM" id="SSF88659">
    <property type="entry name" value="Sigma3 and sigma4 domains of RNA polymerase sigma factors"/>
    <property type="match status" value="1"/>
</dbReference>
<comment type="similarity">
    <text evidence="1">Belongs to the sigma-70 factor family. ECF subfamily.</text>
</comment>
<protein>
    <submittedName>
        <fullName evidence="8">RNA polymerase sigma-70 factor</fullName>
    </submittedName>
</protein>
<dbReference type="SUPFAM" id="SSF88946">
    <property type="entry name" value="Sigma2 domain of RNA polymerase sigma factors"/>
    <property type="match status" value="1"/>
</dbReference>
<evidence type="ECO:0000259" key="6">
    <source>
        <dbReference type="Pfam" id="PF04542"/>
    </source>
</evidence>
<dbReference type="NCBIfam" id="NF007214">
    <property type="entry name" value="PRK09636.1"/>
    <property type="match status" value="1"/>
</dbReference>
<dbReference type="InterPro" id="IPR013324">
    <property type="entry name" value="RNA_pol_sigma_r3/r4-like"/>
</dbReference>
<evidence type="ECO:0000256" key="4">
    <source>
        <dbReference type="ARBA" id="ARBA00023082"/>
    </source>
</evidence>
<dbReference type="InterPro" id="IPR013325">
    <property type="entry name" value="RNA_pol_sigma_r2"/>
</dbReference>
<dbReference type="CDD" id="cd06171">
    <property type="entry name" value="Sigma70_r4"/>
    <property type="match status" value="1"/>
</dbReference>
<comment type="caution">
    <text evidence="8">The sequence shown here is derived from an EMBL/GenBank/DDBJ whole genome shotgun (WGS) entry which is preliminary data.</text>
</comment>
<sequence length="327" mass="35799">MTDTLTEARPGGRGHAGADEAFERHRGVLLGLAYRMLGSWFDAEDVVQDAWLRWQRSDPASIEDPRGWLVTATTRLALDQLRSARRRRETYVGPWVPEPVPTGRLALDPAETAEQRATLSLAALRLMEQLSPPERAVYLLREAFELPYQDIADALAISAANARQLYHRAAARLGGDRARFSVDRREHLDLVDRFVAAAATGDRAGLEALLARDVVLWNDGGGRISASRNPIFGPEKVVRFLLGIMRRQARTAAYRIDVNGAPAVLLDFGHRRILLAFETADDGVVGVQGLTNPDKLRGIGTPSDDPVFTLGEAAFPADGGPNGRAPR</sequence>
<evidence type="ECO:0000256" key="2">
    <source>
        <dbReference type="ARBA" id="ARBA00011344"/>
    </source>
</evidence>
<gene>
    <name evidence="8" type="ORF">GCM10023205_65240</name>
</gene>
<reference evidence="9" key="1">
    <citation type="journal article" date="2019" name="Int. J. Syst. Evol. Microbiol.">
        <title>The Global Catalogue of Microorganisms (GCM) 10K type strain sequencing project: providing services to taxonomists for standard genome sequencing and annotation.</title>
        <authorList>
            <consortium name="The Broad Institute Genomics Platform"/>
            <consortium name="The Broad Institute Genome Sequencing Center for Infectious Disease"/>
            <person name="Wu L."/>
            <person name="Ma J."/>
        </authorList>
    </citation>
    <scope>NUCLEOTIDE SEQUENCE [LARGE SCALE GENOMIC DNA]</scope>
    <source>
        <strain evidence="9">JCM 17986</strain>
    </source>
</reference>
<dbReference type="PANTHER" id="PTHR30173">
    <property type="entry name" value="SIGMA 19 FACTOR"/>
    <property type="match status" value="1"/>
</dbReference>
<name>A0ABP9I250_9ACTN</name>
<dbReference type="InterPro" id="IPR036388">
    <property type="entry name" value="WH-like_DNA-bd_sf"/>
</dbReference>
<evidence type="ECO:0000256" key="5">
    <source>
        <dbReference type="ARBA" id="ARBA00023163"/>
    </source>
</evidence>
<accession>A0ABP9I250</accession>
<comment type="subunit">
    <text evidence="2">Interacts transiently with the RNA polymerase catalytic core formed by RpoA, RpoB, RpoC and RpoZ (2 alpha, 1 beta, 1 beta' and 1 omega subunit) to form the RNA polymerase holoenzyme that can initiate transcription.</text>
</comment>
<dbReference type="RefSeq" id="WP_345679364.1">
    <property type="nucleotide sequence ID" value="NZ_BAABHS010000030.1"/>
</dbReference>
<organism evidence="8 9">
    <name type="scientific">Yinghuangia aomiensis</name>
    <dbReference type="NCBI Taxonomy" id="676205"/>
    <lineage>
        <taxon>Bacteria</taxon>
        <taxon>Bacillati</taxon>
        <taxon>Actinomycetota</taxon>
        <taxon>Actinomycetes</taxon>
        <taxon>Kitasatosporales</taxon>
        <taxon>Streptomycetaceae</taxon>
        <taxon>Yinghuangia</taxon>
    </lineage>
</organism>
<dbReference type="Gene3D" id="1.10.10.10">
    <property type="entry name" value="Winged helix-like DNA-binding domain superfamily/Winged helix DNA-binding domain"/>
    <property type="match status" value="1"/>
</dbReference>
<evidence type="ECO:0000256" key="1">
    <source>
        <dbReference type="ARBA" id="ARBA00010641"/>
    </source>
</evidence>
<dbReference type="PANTHER" id="PTHR30173:SF36">
    <property type="entry name" value="ECF RNA POLYMERASE SIGMA FACTOR SIGJ"/>
    <property type="match status" value="1"/>
</dbReference>
<dbReference type="SUPFAM" id="SSF54427">
    <property type="entry name" value="NTF2-like"/>
    <property type="match status" value="1"/>
</dbReference>
<dbReference type="InterPro" id="IPR007627">
    <property type="entry name" value="RNA_pol_sigma70_r2"/>
</dbReference>
<keyword evidence="3" id="KW-0805">Transcription regulation</keyword>
<dbReference type="Gene3D" id="3.10.450.50">
    <property type="match status" value="1"/>
</dbReference>
<dbReference type="Gene3D" id="1.10.1740.10">
    <property type="match status" value="1"/>
</dbReference>
<keyword evidence="4" id="KW-0731">Sigma factor</keyword>
<keyword evidence="9" id="KW-1185">Reference proteome</keyword>